<organism evidence="2 3">
    <name type="scientific">Acorus calamus</name>
    <name type="common">Sweet flag</name>
    <dbReference type="NCBI Taxonomy" id="4465"/>
    <lineage>
        <taxon>Eukaryota</taxon>
        <taxon>Viridiplantae</taxon>
        <taxon>Streptophyta</taxon>
        <taxon>Embryophyta</taxon>
        <taxon>Tracheophyta</taxon>
        <taxon>Spermatophyta</taxon>
        <taxon>Magnoliopsida</taxon>
        <taxon>Liliopsida</taxon>
        <taxon>Acoraceae</taxon>
        <taxon>Acorus</taxon>
    </lineage>
</organism>
<accession>A0AAV9F954</accession>
<gene>
    <name evidence="2" type="ORF">QJS10_CPA03g01490</name>
</gene>
<protein>
    <submittedName>
        <fullName evidence="2">Uncharacterized protein</fullName>
    </submittedName>
</protein>
<feature type="compositionally biased region" description="Gly residues" evidence="1">
    <location>
        <begin position="1"/>
        <end position="22"/>
    </location>
</feature>
<dbReference type="EMBL" id="JAUJYO010000003">
    <property type="protein sequence ID" value="KAK1320768.1"/>
    <property type="molecule type" value="Genomic_DNA"/>
</dbReference>
<reference evidence="2" key="2">
    <citation type="submission" date="2023-06" db="EMBL/GenBank/DDBJ databases">
        <authorList>
            <person name="Ma L."/>
            <person name="Liu K.-W."/>
            <person name="Li Z."/>
            <person name="Hsiao Y.-Y."/>
            <person name="Qi Y."/>
            <person name="Fu T."/>
            <person name="Tang G."/>
            <person name="Zhang D."/>
            <person name="Sun W.-H."/>
            <person name="Liu D.-K."/>
            <person name="Li Y."/>
            <person name="Chen G.-Z."/>
            <person name="Liu X.-D."/>
            <person name="Liao X.-Y."/>
            <person name="Jiang Y.-T."/>
            <person name="Yu X."/>
            <person name="Hao Y."/>
            <person name="Huang J."/>
            <person name="Zhao X.-W."/>
            <person name="Ke S."/>
            <person name="Chen Y.-Y."/>
            <person name="Wu W.-L."/>
            <person name="Hsu J.-L."/>
            <person name="Lin Y.-F."/>
            <person name="Huang M.-D."/>
            <person name="Li C.-Y."/>
            <person name="Huang L."/>
            <person name="Wang Z.-W."/>
            <person name="Zhao X."/>
            <person name="Zhong W.-Y."/>
            <person name="Peng D.-H."/>
            <person name="Ahmad S."/>
            <person name="Lan S."/>
            <person name="Zhang J.-S."/>
            <person name="Tsai W.-C."/>
            <person name="Van De Peer Y."/>
            <person name="Liu Z.-J."/>
        </authorList>
    </citation>
    <scope>NUCLEOTIDE SEQUENCE</scope>
    <source>
        <strain evidence="2">CP</strain>
        <tissue evidence="2">Leaves</tissue>
    </source>
</reference>
<keyword evidence="3" id="KW-1185">Reference proteome</keyword>
<reference evidence="2" key="1">
    <citation type="journal article" date="2023" name="Nat. Commun.">
        <title>Diploid and tetraploid genomes of Acorus and the evolution of monocots.</title>
        <authorList>
            <person name="Ma L."/>
            <person name="Liu K.W."/>
            <person name="Li Z."/>
            <person name="Hsiao Y.Y."/>
            <person name="Qi Y."/>
            <person name="Fu T."/>
            <person name="Tang G.D."/>
            <person name="Zhang D."/>
            <person name="Sun W.H."/>
            <person name="Liu D.K."/>
            <person name="Li Y."/>
            <person name="Chen G.Z."/>
            <person name="Liu X.D."/>
            <person name="Liao X.Y."/>
            <person name="Jiang Y.T."/>
            <person name="Yu X."/>
            <person name="Hao Y."/>
            <person name="Huang J."/>
            <person name="Zhao X.W."/>
            <person name="Ke S."/>
            <person name="Chen Y.Y."/>
            <person name="Wu W.L."/>
            <person name="Hsu J.L."/>
            <person name="Lin Y.F."/>
            <person name="Huang M.D."/>
            <person name="Li C.Y."/>
            <person name="Huang L."/>
            <person name="Wang Z.W."/>
            <person name="Zhao X."/>
            <person name="Zhong W.Y."/>
            <person name="Peng D.H."/>
            <person name="Ahmad S."/>
            <person name="Lan S."/>
            <person name="Zhang J.S."/>
            <person name="Tsai W.C."/>
            <person name="Van de Peer Y."/>
            <person name="Liu Z.J."/>
        </authorList>
    </citation>
    <scope>NUCLEOTIDE SEQUENCE</scope>
    <source>
        <strain evidence="2">CP</strain>
    </source>
</reference>
<comment type="caution">
    <text evidence="2">The sequence shown here is derived from an EMBL/GenBank/DDBJ whole genome shotgun (WGS) entry which is preliminary data.</text>
</comment>
<proteinExistence type="predicted"/>
<name>A0AAV9F954_ACOCL</name>
<feature type="region of interest" description="Disordered" evidence="1">
    <location>
        <begin position="1"/>
        <end position="38"/>
    </location>
</feature>
<evidence type="ECO:0000256" key="1">
    <source>
        <dbReference type="SAM" id="MobiDB-lite"/>
    </source>
</evidence>
<evidence type="ECO:0000313" key="2">
    <source>
        <dbReference type="EMBL" id="KAK1320768.1"/>
    </source>
</evidence>
<evidence type="ECO:0000313" key="3">
    <source>
        <dbReference type="Proteomes" id="UP001180020"/>
    </source>
</evidence>
<sequence>MMAKGAVGGPRGGENGGVGGGVCSVSGERGEPGSSHGSMCGAFGGGRGGACNDNEAGRLTAAVNEKAVVMEGGWQKVVWR</sequence>
<dbReference type="AlphaFoldDB" id="A0AAV9F954"/>
<dbReference type="Proteomes" id="UP001180020">
    <property type="component" value="Unassembled WGS sequence"/>
</dbReference>